<dbReference type="STRING" id="1195763.ABT56_18525"/>
<dbReference type="InterPro" id="IPR000073">
    <property type="entry name" value="AB_hydrolase_1"/>
</dbReference>
<reference evidence="2 3" key="1">
    <citation type="submission" date="2015-05" db="EMBL/GenBank/DDBJ databases">
        <title>Photobacterium galathea sp. nov.</title>
        <authorList>
            <person name="Machado H."/>
            <person name="Gram L."/>
        </authorList>
    </citation>
    <scope>NUCLEOTIDE SEQUENCE [LARGE SCALE GENOMIC DNA]</scope>
    <source>
        <strain evidence="2 3">CGMCC 1.12159</strain>
    </source>
</reference>
<gene>
    <name evidence="2" type="ORF">ABT56_18525</name>
</gene>
<comment type="caution">
    <text evidence="2">The sequence shown here is derived from an EMBL/GenBank/DDBJ whole genome shotgun (WGS) entry which is preliminary data.</text>
</comment>
<dbReference type="PANTHER" id="PTHR43798">
    <property type="entry name" value="MONOACYLGLYCEROL LIPASE"/>
    <property type="match status" value="1"/>
</dbReference>
<evidence type="ECO:0000259" key="1">
    <source>
        <dbReference type="Pfam" id="PF00561"/>
    </source>
</evidence>
<proteinExistence type="predicted"/>
<dbReference type="InterPro" id="IPR029058">
    <property type="entry name" value="AB_hydrolase_fold"/>
</dbReference>
<dbReference type="Gene3D" id="3.40.50.1820">
    <property type="entry name" value="alpha/beta hydrolase"/>
    <property type="match status" value="1"/>
</dbReference>
<dbReference type="PATRIC" id="fig|1195763.3.peg.3960"/>
<dbReference type="AlphaFoldDB" id="A0A0J1GV35"/>
<dbReference type="Pfam" id="PF00561">
    <property type="entry name" value="Abhydrolase_1"/>
    <property type="match status" value="1"/>
</dbReference>
<dbReference type="GO" id="GO:0016020">
    <property type="term" value="C:membrane"/>
    <property type="evidence" value="ECO:0007669"/>
    <property type="project" value="TreeGrafter"/>
</dbReference>
<feature type="domain" description="AB hydrolase-1" evidence="1">
    <location>
        <begin position="31"/>
        <end position="166"/>
    </location>
</feature>
<sequence length="258" mass="28831">MVSLSSGQATFIDIDDARLAVTQHGNEKGEPLILLHGGLGCQHDLLPLHPYIPAHYAVFSIDLRGHGQSTLGDVPLSYAQYQRDIEQVIATLNLDTFSILGFSDGGIVGYRLAAANPSRVKKLITIGSQWRLENNDPSTEILAGLTTEDWIAMFPDSIERYFYLNPMPDFEKLVTKIKTLWLDQSNDGYPHHYVSKIQCPTLVIRGDKDFLFSLEEATALQARLNDKASFMNIPFAEHEAHKEQPKLCGMAIKQFLTT</sequence>
<dbReference type="Proteomes" id="UP000036097">
    <property type="component" value="Unassembled WGS sequence"/>
</dbReference>
<accession>A0A0J1GV35</accession>
<dbReference type="RefSeq" id="WP_047880394.1">
    <property type="nucleotide sequence ID" value="NZ_LDOT01000030.1"/>
</dbReference>
<dbReference type="PANTHER" id="PTHR43798:SF33">
    <property type="entry name" value="HYDROLASE, PUTATIVE (AFU_ORTHOLOGUE AFUA_2G14860)-RELATED"/>
    <property type="match status" value="1"/>
</dbReference>
<dbReference type="EMBL" id="LDOT01000030">
    <property type="protein sequence ID" value="KLV03595.1"/>
    <property type="molecule type" value="Genomic_DNA"/>
</dbReference>
<dbReference type="SUPFAM" id="SSF53474">
    <property type="entry name" value="alpha/beta-Hydrolases"/>
    <property type="match status" value="1"/>
</dbReference>
<keyword evidence="3" id="KW-1185">Reference proteome</keyword>
<protein>
    <submittedName>
        <fullName evidence="2">Oxidoreductase</fullName>
    </submittedName>
</protein>
<evidence type="ECO:0000313" key="3">
    <source>
        <dbReference type="Proteomes" id="UP000036097"/>
    </source>
</evidence>
<evidence type="ECO:0000313" key="2">
    <source>
        <dbReference type="EMBL" id="KLV03595.1"/>
    </source>
</evidence>
<dbReference type="InterPro" id="IPR050266">
    <property type="entry name" value="AB_hydrolase_sf"/>
</dbReference>
<dbReference type="OrthoDB" id="9796770at2"/>
<name>A0A0J1GV35_9GAMM</name>
<organism evidence="2 3">
    <name type="scientific">Photobacterium aquae</name>
    <dbReference type="NCBI Taxonomy" id="1195763"/>
    <lineage>
        <taxon>Bacteria</taxon>
        <taxon>Pseudomonadati</taxon>
        <taxon>Pseudomonadota</taxon>
        <taxon>Gammaproteobacteria</taxon>
        <taxon>Vibrionales</taxon>
        <taxon>Vibrionaceae</taxon>
        <taxon>Photobacterium</taxon>
    </lineage>
</organism>